<organism evidence="1 2">
    <name type="scientific">Flavobacterium columnare</name>
    <dbReference type="NCBI Taxonomy" id="996"/>
    <lineage>
        <taxon>Bacteria</taxon>
        <taxon>Pseudomonadati</taxon>
        <taxon>Bacteroidota</taxon>
        <taxon>Flavobacteriia</taxon>
        <taxon>Flavobacteriales</taxon>
        <taxon>Flavobacteriaceae</taxon>
        <taxon>Flavobacterium</taxon>
    </lineage>
</organism>
<dbReference type="RefSeq" id="WP_127823019.1">
    <property type="nucleotide sequence ID" value="NZ_RQSM01000003.1"/>
</dbReference>
<gene>
    <name evidence="1" type="ORF">EH230_03655</name>
</gene>
<protein>
    <submittedName>
        <fullName evidence="1">Uncharacterized protein</fullName>
    </submittedName>
</protein>
<name>A0A437U8X3_9FLAO</name>
<comment type="caution">
    <text evidence="1">The sequence shown here is derived from an EMBL/GenBank/DDBJ whole genome shotgun (WGS) entry which is preliminary data.</text>
</comment>
<dbReference type="EMBL" id="RQSM01000003">
    <property type="protein sequence ID" value="RVU90062.1"/>
    <property type="molecule type" value="Genomic_DNA"/>
</dbReference>
<evidence type="ECO:0000313" key="2">
    <source>
        <dbReference type="Proteomes" id="UP000288951"/>
    </source>
</evidence>
<dbReference type="Proteomes" id="UP000288951">
    <property type="component" value="Unassembled WGS sequence"/>
</dbReference>
<dbReference type="AlphaFoldDB" id="A0A437U8X3"/>
<proteinExistence type="predicted"/>
<evidence type="ECO:0000313" key="1">
    <source>
        <dbReference type="EMBL" id="RVU90062.1"/>
    </source>
</evidence>
<dbReference type="OrthoDB" id="1187827at2"/>
<keyword evidence="2" id="KW-1185">Reference proteome</keyword>
<sequence>MKKTKSKYYPRINSLKKTFCLFEEVSSAFISDLTPDFVSKSGSKYYYTEKGIYRLSNHWGRFANSKWRLIDHKLNSTKYKLGFATWDSFFPDNEIEKLYYLHWDRIRNEIHYLHKQTKDYNGSAILRTSKETQKKLKNARNILNLTNWAKYFDEDISSLREKIINDLIYTELTLEQIKKKYL</sequence>
<reference evidence="1" key="1">
    <citation type="submission" date="2018-12" db="EMBL/GenBank/DDBJ databases">
        <title>Draft genome sequence of Flaovobacterium columnare ARS1 isolated from channel catfish in Alabama.</title>
        <authorList>
            <person name="Cai W."/>
            <person name="Arias C."/>
        </authorList>
    </citation>
    <scope>NUCLEOTIDE SEQUENCE [LARGE SCALE GENOMIC DNA]</scope>
    <source>
        <strain evidence="1">ARS1</strain>
    </source>
</reference>
<accession>A0A437U8X3</accession>